<dbReference type="Gene3D" id="3.40.50.200">
    <property type="entry name" value="Peptidase S8/S53 domain"/>
    <property type="match status" value="1"/>
</dbReference>
<dbReference type="InterPro" id="IPR001480">
    <property type="entry name" value="Bulb-type_lectin_dom"/>
</dbReference>
<proteinExistence type="inferred from homology"/>
<dbReference type="Pfam" id="PF05922">
    <property type="entry name" value="Inhibitor_I9"/>
    <property type="match status" value="1"/>
</dbReference>
<evidence type="ECO:0000259" key="7">
    <source>
        <dbReference type="PROSITE" id="PS50927"/>
    </source>
</evidence>
<reference evidence="9" key="1">
    <citation type="submission" date="2016-10" db="EMBL/GenBank/DDBJ databases">
        <authorList>
            <person name="Varghese N."/>
            <person name="Submissions S."/>
        </authorList>
    </citation>
    <scope>NUCLEOTIDE SEQUENCE [LARGE SCALE GENOMIC DNA]</scope>
    <source>
        <strain evidence="9">DSM 17044</strain>
    </source>
</reference>
<dbReference type="PANTHER" id="PTHR43806:SF11">
    <property type="entry name" value="CEREVISIN-RELATED"/>
    <property type="match status" value="1"/>
</dbReference>
<dbReference type="Gene3D" id="2.90.10.10">
    <property type="entry name" value="Bulb-type lectin domain"/>
    <property type="match status" value="2"/>
</dbReference>
<dbReference type="InterPro" id="IPR010259">
    <property type="entry name" value="S8pro/Inhibitor_I9"/>
</dbReference>
<name>A0A1H7FWF8_STIAU</name>
<dbReference type="CDD" id="cd04077">
    <property type="entry name" value="Peptidases_S8_PCSK9_ProteinaseK_like"/>
    <property type="match status" value="1"/>
</dbReference>
<dbReference type="InterPro" id="IPR037045">
    <property type="entry name" value="S8pro/Inhibitor_I9_sf"/>
</dbReference>
<keyword evidence="2 5" id="KW-0645">Protease</keyword>
<gene>
    <name evidence="8" type="ORF">SAMN05444354_101169</name>
</gene>
<feature type="active site" description="Charge relay system" evidence="5">
    <location>
        <position position="327"/>
    </location>
</feature>
<dbReference type="FunFam" id="3.40.50.200:FF:000014">
    <property type="entry name" value="Proteinase K"/>
    <property type="match status" value="1"/>
</dbReference>
<keyword evidence="4 5" id="KW-0720">Serine protease</keyword>
<dbReference type="PRINTS" id="PR00723">
    <property type="entry name" value="SUBTILISIN"/>
</dbReference>
<evidence type="ECO:0000256" key="3">
    <source>
        <dbReference type="ARBA" id="ARBA00022801"/>
    </source>
</evidence>
<evidence type="ECO:0000256" key="2">
    <source>
        <dbReference type="ARBA" id="ARBA00022670"/>
    </source>
</evidence>
<evidence type="ECO:0000313" key="9">
    <source>
        <dbReference type="Proteomes" id="UP000182719"/>
    </source>
</evidence>
<evidence type="ECO:0000256" key="1">
    <source>
        <dbReference type="ARBA" id="ARBA00011073"/>
    </source>
</evidence>
<dbReference type="InterPro" id="IPR036426">
    <property type="entry name" value="Bulb-type_lectin_dom_sf"/>
</dbReference>
<dbReference type="SMART" id="SM00108">
    <property type="entry name" value="B_lectin"/>
    <property type="match status" value="1"/>
</dbReference>
<dbReference type="Gene3D" id="3.30.70.80">
    <property type="entry name" value="Peptidase S8 propeptide/proteinase inhibitor I9"/>
    <property type="match status" value="1"/>
</dbReference>
<dbReference type="GO" id="GO:0005615">
    <property type="term" value="C:extracellular space"/>
    <property type="evidence" value="ECO:0007669"/>
    <property type="project" value="TreeGrafter"/>
</dbReference>
<feature type="domain" description="Bulb-type lectin" evidence="7">
    <location>
        <begin position="385"/>
        <end position="494"/>
    </location>
</feature>
<feature type="active site" description="Charge relay system" evidence="5">
    <location>
        <position position="144"/>
    </location>
</feature>
<dbReference type="GO" id="GO:0004252">
    <property type="term" value="F:serine-type endopeptidase activity"/>
    <property type="evidence" value="ECO:0007669"/>
    <property type="project" value="UniProtKB-UniRule"/>
</dbReference>
<dbReference type="PROSITE" id="PS00137">
    <property type="entry name" value="SUBTILASE_HIS"/>
    <property type="match status" value="1"/>
</dbReference>
<accession>A0A1H7FWF8</accession>
<dbReference type="SUPFAM" id="SSF54897">
    <property type="entry name" value="Protease propeptides/inhibitors"/>
    <property type="match status" value="1"/>
</dbReference>
<dbReference type="PROSITE" id="PS51892">
    <property type="entry name" value="SUBTILASE"/>
    <property type="match status" value="1"/>
</dbReference>
<organism evidence="8 9">
    <name type="scientific">Stigmatella aurantiaca</name>
    <dbReference type="NCBI Taxonomy" id="41"/>
    <lineage>
        <taxon>Bacteria</taxon>
        <taxon>Pseudomonadati</taxon>
        <taxon>Myxococcota</taxon>
        <taxon>Myxococcia</taxon>
        <taxon>Myxococcales</taxon>
        <taxon>Cystobacterineae</taxon>
        <taxon>Archangiaceae</taxon>
        <taxon>Stigmatella</taxon>
    </lineage>
</organism>
<dbReference type="InterPro" id="IPR034193">
    <property type="entry name" value="PCSK9_ProteinaseK-like"/>
</dbReference>
<dbReference type="RefSeq" id="WP_245768336.1">
    <property type="nucleotide sequence ID" value="NZ_FOAP01000001.1"/>
</dbReference>
<keyword evidence="9" id="KW-1185">Reference proteome</keyword>
<dbReference type="PROSITE" id="PS00138">
    <property type="entry name" value="SUBTILASE_SER"/>
    <property type="match status" value="1"/>
</dbReference>
<dbReference type="InterPro" id="IPR015500">
    <property type="entry name" value="Peptidase_S8_subtilisin-rel"/>
</dbReference>
<evidence type="ECO:0000256" key="6">
    <source>
        <dbReference type="RuleBase" id="RU003355"/>
    </source>
</evidence>
<protein>
    <submittedName>
        <fullName evidence="8">Serine protease, subtilisin family</fullName>
    </submittedName>
</protein>
<dbReference type="EMBL" id="FOAP01000001">
    <property type="protein sequence ID" value="SEK27705.1"/>
    <property type="molecule type" value="Genomic_DNA"/>
</dbReference>
<dbReference type="SUPFAM" id="SSF52743">
    <property type="entry name" value="Subtilisin-like"/>
    <property type="match status" value="1"/>
</dbReference>
<evidence type="ECO:0000256" key="5">
    <source>
        <dbReference type="PROSITE-ProRule" id="PRU01240"/>
    </source>
</evidence>
<keyword evidence="3 5" id="KW-0378">Hydrolase</keyword>
<dbReference type="InterPro" id="IPR050131">
    <property type="entry name" value="Peptidase_S8_subtilisin-like"/>
</dbReference>
<dbReference type="Pfam" id="PF00082">
    <property type="entry name" value="Peptidase_S8"/>
    <property type="match status" value="1"/>
</dbReference>
<dbReference type="PANTHER" id="PTHR43806">
    <property type="entry name" value="PEPTIDASE S8"/>
    <property type="match status" value="1"/>
</dbReference>
<dbReference type="InterPro" id="IPR022398">
    <property type="entry name" value="Peptidase_S8_His-AS"/>
</dbReference>
<evidence type="ECO:0000256" key="4">
    <source>
        <dbReference type="ARBA" id="ARBA00022825"/>
    </source>
</evidence>
<dbReference type="AlphaFoldDB" id="A0A1H7FWF8"/>
<dbReference type="SUPFAM" id="SSF51110">
    <property type="entry name" value="alpha-D-mannose-specific plant lectins"/>
    <property type="match status" value="1"/>
</dbReference>
<dbReference type="InterPro" id="IPR000209">
    <property type="entry name" value="Peptidase_S8/S53_dom"/>
</dbReference>
<sequence length="497" mass="50284">MTASTPAPVREGASALETLAAGKFLRSSGAIPGQYIVVLKGTSLRAAQVSQAAQKLALPQRATVTRTYVHALNGFVAQTTEEGARAIAAQPEVEYVVEDGVVHTTATQSGATWGLDRIDQLNLPLNGTYSYGPTGAGVNVYIIDTGIEASHPQFGGRASGDYSAVADGNGTNDCNGHGTHVAGTVGGATWGVAKAARLHGVRVLGCNGSGTISGVIAGVDWVTANRIQPAVANMSLGGSPNPALDAAVSNSIASGVTYVIAAGNSYIDACYPSPARVPEALTVGASDSTDSTASFSNWGPCLDVYAPGVAITSAYLGGGTATLDGTSMAAPHVAGVAALYLESNRTAPPATVATAIVLNAPANKVRNTINGSTTRLLYSNPPPACGTLGSGQALAPGQTLPACSGKAVLAHQTDGNVVLYAQSGAVLWNTGTWNQTTSTFVMQTDGNLVLYPSSTSAIWNTGTYGNGGAYLKVQDDCNLAVYSAGGSLLWASQTTCR</sequence>
<dbReference type="InterPro" id="IPR023827">
    <property type="entry name" value="Peptidase_S8_Asp-AS"/>
</dbReference>
<comment type="similarity">
    <text evidence="1 5 6">Belongs to the peptidase S8 family.</text>
</comment>
<dbReference type="InterPro" id="IPR023828">
    <property type="entry name" value="Peptidase_S8_Ser-AS"/>
</dbReference>
<dbReference type="PROSITE" id="PS50927">
    <property type="entry name" value="BULB_LECTIN"/>
    <property type="match status" value="1"/>
</dbReference>
<dbReference type="GO" id="GO:0006508">
    <property type="term" value="P:proteolysis"/>
    <property type="evidence" value="ECO:0007669"/>
    <property type="project" value="UniProtKB-KW"/>
</dbReference>
<dbReference type="PROSITE" id="PS00136">
    <property type="entry name" value="SUBTILASE_ASP"/>
    <property type="match status" value="1"/>
</dbReference>
<dbReference type="Proteomes" id="UP000182719">
    <property type="component" value="Unassembled WGS sequence"/>
</dbReference>
<dbReference type="InterPro" id="IPR036852">
    <property type="entry name" value="Peptidase_S8/S53_dom_sf"/>
</dbReference>
<evidence type="ECO:0000313" key="8">
    <source>
        <dbReference type="EMBL" id="SEK27705.1"/>
    </source>
</evidence>
<feature type="active site" description="Charge relay system" evidence="5">
    <location>
        <position position="177"/>
    </location>
</feature>